<accession>A0AAX4KY17</accession>
<name>A0AAX4KY17_9CREN</name>
<evidence type="ECO:0000313" key="3">
    <source>
        <dbReference type="Proteomes" id="UP001432202"/>
    </source>
</evidence>
<dbReference type="SUPFAM" id="SSF52540">
    <property type="entry name" value="P-loop containing nucleoside triphosphate hydrolases"/>
    <property type="match status" value="1"/>
</dbReference>
<dbReference type="InterPro" id="IPR027417">
    <property type="entry name" value="P-loop_NTPase"/>
</dbReference>
<dbReference type="GO" id="GO:0005524">
    <property type="term" value="F:ATP binding"/>
    <property type="evidence" value="ECO:0007669"/>
    <property type="project" value="UniProtKB-KW"/>
</dbReference>
<evidence type="ECO:0000313" key="2">
    <source>
        <dbReference type="EMBL" id="WWQ59634.1"/>
    </source>
</evidence>
<sequence length="237" mass="27285">MLRVVNVTKVIHDNVIINSVSFEIKGNERVGIVGIHNSGKTVLMEILAGKMKPTYGEISLADKRKIAYMPQVPRFIPTIRVKDVMSYITRRYDYLELVGLDGNKKVKDLSLDEKKRLSFALSLPFSPTYLLVDDLSPISSSTRHLIKNFKGGIILAHHNLKDIWDLIDRVIIISRGKIVFDGVKEELEYKIIRFKDEEIWEKEKENSVEKDLNQKGINYEVIRVTPDEVFLYFYAGV</sequence>
<dbReference type="InterPro" id="IPR003439">
    <property type="entry name" value="ABC_transporter-like_ATP-bd"/>
</dbReference>
<protein>
    <submittedName>
        <fullName evidence="2">ABC transporter ATP-binding protein</fullName>
    </submittedName>
</protein>
<organism evidence="2 3">
    <name type="scientific">Sulfolobus tengchongensis</name>
    <dbReference type="NCBI Taxonomy" id="207809"/>
    <lineage>
        <taxon>Archaea</taxon>
        <taxon>Thermoproteota</taxon>
        <taxon>Thermoprotei</taxon>
        <taxon>Sulfolobales</taxon>
        <taxon>Sulfolobaceae</taxon>
        <taxon>Sulfolobus</taxon>
    </lineage>
</organism>
<proteinExistence type="predicted"/>
<keyword evidence="2" id="KW-0547">Nucleotide-binding</keyword>
<dbReference type="AlphaFoldDB" id="A0AAX4KY17"/>
<dbReference type="PANTHER" id="PTHR43423">
    <property type="entry name" value="ABC TRANSPORTER I FAMILY MEMBER 17"/>
    <property type="match status" value="1"/>
</dbReference>
<dbReference type="PANTHER" id="PTHR43423:SF1">
    <property type="entry name" value="ABC TRANSPORTER I FAMILY MEMBER 17"/>
    <property type="match status" value="1"/>
</dbReference>
<dbReference type="Gene3D" id="3.40.50.300">
    <property type="entry name" value="P-loop containing nucleotide triphosphate hydrolases"/>
    <property type="match status" value="1"/>
</dbReference>
<dbReference type="GeneID" id="89336919"/>
<reference evidence="2 3" key="1">
    <citation type="submission" date="2024-02" db="EMBL/GenBank/DDBJ databases">
        <title>STSV induces naive adaptation in Sulfolobus.</title>
        <authorList>
            <person name="Xiang X."/>
            <person name="Song M."/>
        </authorList>
    </citation>
    <scope>NUCLEOTIDE SEQUENCE [LARGE SCALE GENOMIC DNA]</scope>
    <source>
        <strain evidence="2 3">RT2</strain>
    </source>
</reference>
<feature type="domain" description="ABC transporter" evidence="1">
    <location>
        <begin position="2"/>
        <end position="200"/>
    </location>
</feature>
<keyword evidence="2" id="KW-0067">ATP-binding</keyword>
<gene>
    <name evidence="2" type="ORF">V6M85_09080</name>
</gene>
<keyword evidence="3" id="KW-1185">Reference proteome</keyword>
<dbReference type="Pfam" id="PF00005">
    <property type="entry name" value="ABC_tran"/>
    <property type="match status" value="1"/>
</dbReference>
<dbReference type="PROSITE" id="PS50893">
    <property type="entry name" value="ABC_TRANSPORTER_2"/>
    <property type="match status" value="1"/>
</dbReference>
<dbReference type="EMBL" id="CP146016">
    <property type="protein sequence ID" value="WWQ59634.1"/>
    <property type="molecule type" value="Genomic_DNA"/>
</dbReference>
<evidence type="ECO:0000259" key="1">
    <source>
        <dbReference type="PROSITE" id="PS50893"/>
    </source>
</evidence>
<dbReference type="Proteomes" id="UP001432202">
    <property type="component" value="Chromosome"/>
</dbReference>
<dbReference type="GO" id="GO:0016887">
    <property type="term" value="F:ATP hydrolysis activity"/>
    <property type="evidence" value="ECO:0007669"/>
    <property type="project" value="InterPro"/>
</dbReference>
<dbReference type="RefSeq" id="WP_338599020.1">
    <property type="nucleotide sequence ID" value="NZ_CP146016.1"/>
</dbReference>